<sequence length="238" mass="25886">MSEWAAKRFWKAAEVTDAGEGRGIALDGRPVKTPAKAPLVVPTRALARAIAAEWNAVDQQIDPRKMPMTRSANAAIDKVAHQHAAVADMIAAYGETDLLFHRAAAPGELVLRQSEEWDPLLDWAASALDARLTVVTGVMPAAQDPAAIAKLRTRVHDLDAFALTALHDLVALSGSLVIGLAALEPDRDIAPLWQASRLDEAWQAELWGADEEAERTAGIKRDAFFHAREFFMLLSEAR</sequence>
<evidence type="ECO:0000256" key="3">
    <source>
        <dbReference type="ARBA" id="ARBA00023186"/>
    </source>
</evidence>
<dbReference type="EMBL" id="QCYH01000005">
    <property type="protein sequence ID" value="PVA10170.1"/>
    <property type="molecule type" value="Genomic_DNA"/>
</dbReference>
<dbReference type="RefSeq" id="WP_108692252.1">
    <property type="nucleotide sequence ID" value="NZ_QCYH01000005.1"/>
</dbReference>
<evidence type="ECO:0000256" key="1">
    <source>
        <dbReference type="ARBA" id="ARBA00008231"/>
    </source>
</evidence>
<evidence type="ECO:0000256" key="2">
    <source>
        <dbReference type="ARBA" id="ARBA00022946"/>
    </source>
</evidence>
<keyword evidence="2" id="KW-0809">Transit peptide</keyword>
<protein>
    <submittedName>
        <fullName evidence="4">ATPase</fullName>
    </submittedName>
</protein>
<dbReference type="InterPro" id="IPR023335">
    <property type="entry name" value="ATP12_ortho_dom_sf"/>
</dbReference>
<accession>A0A2T7G6W5</accession>
<reference evidence="4 5" key="1">
    <citation type="submission" date="2018-04" db="EMBL/GenBank/DDBJ databases">
        <title>Pelagivirga bohaiensis gen. nov., sp. nov., a bacterium isolated from the Bohai Sea.</title>
        <authorList>
            <person name="Ji X."/>
        </authorList>
    </citation>
    <scope>NUCLEOTIDE SEQUENCE [LARGE SCALE GENOMIC DNA]</scope>
    <source>
        <strain evidence="4 5">BH-SD19</strain>
    </source>
</reference>
<dbReference type="OrthoDB" id="9797825at2"/>
<dbReference type="PANTHER" id="PTHR21013">
    <property type="entry name" value="ATP SYNTHASE MITOCHONDRIAL F1 COMPLEX ASSEMBLY FACTOR 2/ATP12 PROTEIN, MITOCHONDRIAL PRECURSOR"/>
    <property type="match status" value="1"/>
</dbReference>
<organism evidence="4 5">
    <name type="scientific">Pelagivirga sediminicola</name>
    <dbReference type="NCBI Taxonomy" id="2170575"/>
    <lineage>
        <taxon>Bacteria</taxon>
        <taxon>Pseudomonadati</taxon>
        <taxon>Pseudomonadota</taxon>
        <taxon>Alphaproteobacteria</taxon>
        <taxon>Rhodobacterales</taxon>
        <taxon>Paracoccaceae</taxon>
        <taxon>Pelagivirga</taxon>
    </lineage>
</organism>
<keyword evidence="5" id="KW-1185">Reference proteome</keyword>
<keyword evidence="3" id="KW-0143">Chaperone</keyword>
<comment type="caution">
    <text evidence="4">The sequence shown here is derived from an EMBL/GenBank/DDBJ whole genome shotgun (WGS) entry which is preliminary data.</text>
</comment>
<evidence type="ECO:0000313" key="5">
    <source>
        <dbReference type="Proteomes" id="UP000244446"/>
    </source>
</evidence>
<name>A0A2T7G6W5_9RHOB</name>
<dbReference type="SUPFAM" id="SSF160909">
    <property type="entry name" value="ATP12-like"/>
    <property type="match status" value="1"/>
</dbReference>
<dbReference type="Gene3D" id="3.30.2180.10">
    <property type="entry name" value="ATP12-like"/>
    <property type="match status" value="1"/>
</dbReference>
<dbReference type="GO" id="GO:0043461">
    <property type="term" value="P:proton-transporting ATP synthase complex assembly"/>
    <property type="evidence" value="ECO:0007669"/>
    <property type="project" value="InterPro"/>
</dbReference>
<dbReference type="InterPro" id="IPR011419">
    <property type="entry name" value="ATP12_ATP_synth-F1-assembly"/>
</dbReference>
<dbReference type="Pfam" id="PF07542">
    <property type="entry name" value="ATP12"/>
    <property type="match status" value="1"/>
</dbReference>
<dbReference type="PANTHER" id="PTHR21013:SF10">
    <property type="entry name" value="ATP SYNTHASE MITOCHONDRIAL F1 COMPLEX ASSEMBLY FACTOR 2"/>
    <property type="match status" value="1"/>
</dbReference>
<comment type="similarity">
    <text evidence="1">Belongs to the ATP12 family.</text>
</comment>
<gene>
    <name evidence="4" type="ORF">DC366_11015</name>
</gene>
<evidence type="ECO:0000313" key="4">
    <source>
        <dbReference type="EMBL" id="PVA10170.1"/>
    </source>
</evidence>
<dbReference type="Proteomes" id="UP000244446">
    <property type="component" value="Unassembled WGS sequence"/>
</dbReference>
<dbReference type="Gene3D" id="1.10.3580.10">
    <property type="entry name" value="ATP12 ATPase"/>
    <property type="match status" value="1"/>
</dbReference>
<dbReference type="AlphaFoldDB" id="A0A2T7G6W5"/>
<proteinExistence type="inferred from homology"/>
<dbReference type="InterPro" id="IPR042272">
    <property type="entry name" value="ATP12_ATP_synth-F1-assembly_N"/>
</dbReference>